<proteinExistence type="predicted"/>
<dbReference type="InterPro" id="IPR036047">
    <property type="entry name" value="F-box-like_dom_sf"/>
</dbReference>
<dbReference type="SMART" id="SM00612">
    <property type="entry name" value="Kelch"/>
    <property type="match status" value="5"/>
</dbReference>
<dbReference type="PROSITE" id="PS50181">
    <property type="entry name" value="FBOX"/>
    <property type="match status" value="1"/>
</dbReference>
<accession>A0A8T2QZM0</accession>
<dbReference type="SUPFAM" id="SSF117281">
    <property type="entry name" value="Kelch motif"/>
    <property type="match status" value="1"/>
</dbReference>
<evidence type="ECO:0000256" key="1">
    <source>
        <dbReference type="ARBA" id="ARBA00022441"/>
    </source>
</evidence>
<keyword evidence="1" id="KW-0880">Kelch repeat</keyword>
<feature type="domain" description="F-box" evidence="3">
    <location>
        <begin position="1"/>
        <end position="46"/>
    </location>
</feature>
<dbReference type="Proteomes" id="UP000825935">
    <property type="component" value="Chromosome 30"/>
</dbReference>
<organism evidence="4 5">
    <name type="scientific">Ceratopteris richardii</name>
    <name type="common">Triangle waterfern</name>
    <dbReference type="NCBI Taxonomy" id="49495"/>
    <lineage>
        <taxon>Eukaryota</taxon>
        <taxon>Viridiplantae</taxon>
        <taxon>Streptophyta</taxon>
        <taxon>Embryophyta</taxon>
        <taxon>Tracheophyta</taxon>
        <taxon>Polypodiopsida</taxon>
        <taxon>Polypodiidae</taxon>
        <taxon>Polypodiales</taxon>
        <taxon>Pteridineae</taxon>
        <taxon>Pteridaceae</taxon>
        <taxon>Parkerioideae</taxon>
        <taxon>Ceratopteris</taxon>
    </lineage>
</organism>
<dbReference type="AlphaFoldDB" id="A0A8T2QZM0"/>
<dbReference type="OMA" id="PRCNFGG"/>
<dbReference type="Pfam" id="PF00646">
    <property type="entry name" value="F-box"/>
    <property type="match status" value="1"/>
</dbReference>
<keyword evidence="2" id="KW-0677">Repeat</keyword>
<dbReference type="Pfam" id="PF01344">
    <property type="entry name" value="Kelch_1"/>
    <property type="match status" value="3"/>
</dbReference>
<dbReference type="InterPro" id="IPR015915">
    <property type="entry name" value="Kelch-typ_b-propeller"/>
</dbReference>
<dbReference type="InterPro" id="IPR001810">
    <property type="entry name" value="F-box_dom"/>
</dbReference>
<evidence type="ECO:0000313" key="4">
    <source>
        <dbReference type="EMBL" id="KAH7289456.1"/>
    </source>
</evidence>
<dbReference type="Gene3D" id="2.120.10.80">
    <property type="entry name" value="Kelch-type beta propeller"/>
    <property type="match status" value="2"/>
</dbReference>
<reference evidence="4" key="1">
    <citation type="submission" date="2021-08" db="EMBL/GenBank/DDBJ databases">
        <title>WGS assembly of Ceratopteris richardii.</title>
        <authorList>
            <person name="Marchant D.B."/>
            <person name="Chen G."/>
            <person name="Jenkins J."/>
            <person name="Shu S."/>
            <person name="Leebens-Mack J."/>
            <person name="Grimwood J."/>
            <person name="Schmutz J."/>
            <person name="Soltis P."/>
            <person name="Soltis D."/>
            <person name="Chen Z.-H."/>
        </authorList>
    </citation>
    <scope>NUCLEOTIDE SEQUENCE</scope>
    <source>
        <strain evidence="4">Whitten #5841</strain>
        <tissue evidence="4">Leaf</tissue>
    </source>
</reference>
<gene>
    <name evidence="4" type="ORF">KP509_30G002600</name>
</gene>
<keyword evidence="5" id="KW-1185">Reference proteome</keyword>
<evidence type="ECO:0000256" key="2">
    <source>
        <dbReference type="ARBA" id="ARBA00022737"/>
    </source>
</evidence>
<comment type="caution">
    <text evidence="4">The sequence shown here is derived from an EMBL/GenBank/DDBJ whole genome shotgun (WGS) entry which is preliminary data.</text>
</comment>
<dbReference type="PANTHER" id="PTHR46344">
    <property type="entry name" value="OS02G0202900 PROTEIN"/>
    <property type="match status" value="1"/>
</dbReference>
<dbReference type="EMBL" id="CM035435">
    <property type="protein sequence ID" value="KAH7289456.1"/>
    <property type="molecule type" value="Genomic_DNA"/>
</dbReference>
<protein>
    <recommendedName>
        <fullName evidence="3">F-box domain-containing protein</fullName>
    </recommendedName>
</protein>
<dbReference type="OrthoDB" id="45365at2759"/>
<dbReference type="SMART" id="SM00256">
    <property type="entry name" value="FBOX"/>
    <property type="match status" value="1"/>
</dbReference>
<dbReference type="SUPFAM" id="SSF81383">
    <property type="entry name" value="F-box domain"/>
    <property type="match status" value="1"/>
</dbReference>
<sequence length="351" mass="39037">MDSLPDHLLQECLWRLRTPDQAVVRCVCRRFRDLSSVSFSYEFRAREGSLEPWLYVIGGIQGCKGELLAEMFDFGAYRWRRMPTFPPNSSFNFSCAVVGDSLYAIGGFAGLSENAMKMPVYNLRTNMWMEANQIKGLREAFACGVIGGRIYVAGGFCRQKSKEKMLRSAEMYIPERDIWCPVASMCQGRSCCASAVVGDKLFVIGGYGAQTVLRTVEVYDPAENSWEQKTSMPRMWILAGCASVGTKIYVVGSDIRAMDRQELAVFDTQLDSWNKIGLIPFNELVSGSKCSLWGCGVASVGEQLYIAGGASSYDGGGLNTVLVYDPGTEQWGTMRQMHSRRHCCAVVTIYH</sequence>
<dbReference type="PANTHER" id="PTHR46344:SF4">
    <property type="entry name" value="OS07G0153400 PROTEIN"/>
    <property type="match status" value="1"/>
</dbReference>
<dbReference type="InterPro" id="IPR006652">
    <property type="entry name" value="Kelch_1"/>
</dbReference>
<evidence type="ECO:0000313" key="5">
    <source>
        <dbReference type="Proteomes" id="UP000825935"/>
    </source>
</evidence>
<name>A0A8T2QZM0_CERRI</name>
<evidence type="ECO:0000259" key="3">
    <source>
        <dbReference type="PROSITE" id="PS50181"/>
    </source>
</evidence>